<dbReference type="PANTHER" id="PTHR30055:SF231">
    <property type="entry name" value="TRANSCRIPTIONAL REGULATORY PROTEIN (PROBABLY DEOR-FAMILY)-RELATED"/>
    <property type="match status" value="1"/>
</dbReference>
<dbReference type="SUPFAM" id="SSF46689">
    <property type="entry name" value="Homeodomain-like"/>
    <property type="match status" value="1"/>
</dbReference>
<dbReference type="AlphaFoldDB" id="A0A1M7RNT3"/>
<dbReference type="GO" id="GO:0000976">
    <property type="term" value="F:transcription cis-regulatory region binding"/>
    <property type="evidence" value="ECO:0007669"/>
    <property type="project" value="TreeGrafter"/>
</dbReference>
<protein>
    <submittedName>
        <fullName evidence="4">Transcriptional regulator, TetR family</fullName>
    </submittedName>
</protein>
<organism evidence="4 5">
    <name type="scientific">Cryptosporangium aurantiacum</name>
    <dbReference type="NCBI Taxonomy" id="134849"/>
    <lineage>
        <taxon>Bacteria</taxon>
        <taxon>Bacillati</taxon>
        <taxon>Actinomycetota</taxon>
        <taxon>Actinomycetes</taxon>
        <taxon>Cryptosporangiales</taxon>
        <taxon>Cryptosporangiaceae</taxon>
        <taxon>Cryptosporangium</taxon>
    </lineage>
</organism>
<dbReference type="Pfam" id="PF00440">
    <property type="entry name" value="TetR_N"/>
    <property type="match status" value="1"/>
</dbReference>
<dbReference type="PROSITE" id="PS50977">
    <property type="entry name" value="HTH_TETR_2"/>
    <property type="match status" value="1"/>
</dbReference>
<sequence length="135" mass="15032">MPQNPERRTALLDAAIEVLAREGSRGLTLRAIDKEAAVPIGTATNYFANRDELLAQVMRRTRERLAPDPEALAATMTPAPSHELVAELMRQLLARMRADRASNLAMLELRLEATRRPALRTELSSFLTAELQDNV</sequence>
<evidence type="ECO:0000259" key="3">
    <source>
        <dbReference type="PROSITE" id="PS50977"/>
    </source>
</evidence>
<evidence type="ECO:0000313" key="5">
    <source>
        <dbReference type="Proteomes" id="UP000184440"/>
    </source>
</evidence>
<keyword evidence="5" id="KW-1185">Reference proteome</keyword>
<keyword evidence="1 2" id="KW-0238">DNA-binding</keyword>
<dbReference type="STRING" id="134849.SAMN05443668_12721"/>
<dbReference type="Gene3D" id="1.10.357.10">
    <property type="entry name" value="Tetracycline Repressor, domain 2"/>
    <property type="match status" value="1"/>
</dbReference>
<dbReference type="Proteomes" id="UP000184440">
    <property type="component" value="Unassembled WGS sequence"/>
</dbReference>
<dbReference type="GO" id="GO:0003700">
    <property type="term" value="F:DNA-binding transcription factor activity"/>
    <property type="evidence" value="ECO:0007669"/>
    <property type="project" value="TreeGrafter"/>
</dbReference>
<dbReference type="RefSeq" id="WP_084742418.1">
    <property type="nucleotide sequence ID" value="NZ_FRCS01000027.1"/>
</dbReference>
<dbReference type="Pfam" id="PF17940">
    <property type="entry name" value="TetR_C_31"/>
    <property type="match status" value="1"/>
</dbReference>
<feature type="DNA-binding region" description="H-T-H motif" evidence="2">
    <location>
        <begin position="28"/>
        <end position="47"/>
    </location>
</feature>
<dbReference type="InterPro" id="IPR009057">
    <property type="entry name" value="Homeodomain-like_sf"/>
</dbReference>
<name>A0A1M7RNT3_9ACTN</name>
<feature type="domain" description="HTH tetR-type" evidence="3">
    <location>
        <begin position="5"/>
        <end position="65"/>
    </location>
</feature>
<evidence type="ECO:0000313" key="4">
    <source>
        <dbReference type="EMBL" id="SHN47718.1"/>
    </source>
</evidence>
<evidence type="ECO:0000256" key="1">
    <source>
        <dbReference type="ARBA" id="ARBA00023125"/>
    </source>
</evidence>
<dbReference type="EMBL" id="FRCS01000027">
    <property type="protein sequence ID" value="SHN47718.1"/>
    <property type="molecule type" value="Genomic_DNA"/>
</dbReference>
<proteinExistence type="predicted"/>
<dbReference type="InterPro" id="IPR050109">
    <property type="entry name" value="HTH-type_TetR-like_transc_reg"/>
</dbReference>
<dbReference type="PANTHER" id="PTHR30055">
    <property type="entry name" value="HTH-TYPE TRANSCRIPTIONAL REGULATOR RUTR"/>
    <property type="match status" value="1"/>
</dbReference>
<dbReference type="InterPro" id="IPR001647">
    <property type="entry name" value="HTH_TetR"/>
</dbReference>
<gene>
    <name evidence="4" type="ORF">SAMN05443668_12721</name>
</gene>
<reference evidence="4 5" key="1">
    <citation type="submission" date="2016-11" db="EMBL/GenBank/DDBJ databases">
        <authorList>
            <person name="Jaros S."/>
            <person name="Januszkiewicz K."/>
            <person name="Wedrychowicz H."/>
        </authorList>
    </citation>
    <scope>NUCLEOTIDE SEQUENCE [LARGE SCALE GENOMIC DNA]</scope>
    <source>
        <strain evidence="4 5">DSM 46144</strain>
    </source>
</reference>
<dbReference type="OrthoDB" id="7506349at2"/>
<accession>A0A1M7RNT3</accession>
<evidence type="ECO:0000256" key="2">
    <source>
        <dbReference type="PROSITE-ProRule" id="PRU00335"/>
    </source>
</evidence>
<dbReference type="InterPro" id="IPR041583">
    <property type="entry name" value="TetR_C_31"/>
</dbReference>